<evidence type="ECO:0000313" key="3">
    <source>
        <dbReference type="Proteomes" id="UP001302126"/>
    </source>
</evidence>
<protein>
    <submittedName>
        <fullName evidence="2">Uncharacterized protein</fullName>
    </submittedName>
</protein>
<evidence type="ECO:0000256" key="1">
    <source>
        <dbReference type="SAM" id="Coils"/>
    </source>
</evidence>
<sequence>MEGIASSREQANAEIQQLRKERGINDREPHDSVLVSCLDQALNILSDQLSATSTRFLLELVRNADENCYADGIEPRFHLSLYEQDGQKWLRADCNEVGFSFKQLDALTKIGRSTKKSAGIGFKSVFGMADVVYVASGYYEFKLDRNQPIGMIVPALDRFPQKSHRLPDQTQFLVKLQSEDDFKEVYRELQHIRPQLLLFLQKLKELRITFPGGANKLYRCETPEVEHHLEGLEVANMIEEVTDDNNQRPKTTGTTYIFHRHTARQLPPERRRKGVTSSEVVVAFAVKDDFTPLAIPQQAFAFLPVTKSGLRFLVHADFLLETNRESVVPGSSWNKALCSGVRDAVINLIRQVSVLPENAQGHHLRYSWPAYLQRGEGTSDHRFWTAIHQLILTALRDEPILWSQCATAPLQKPRYLKYVPMEYRLQDGTVGLFDYLSINTKHLSFAYTDTSRRHLTLIGVSTLTIAQLCDEFGRWINAVGVSSLEQRSAEWHTKISELFYGRRFLLGRLRKLPIIPVQGGSWVSAEEKHLYLPSNFGVEHITRDVNMSFVCQDAVKDPKRRKFFNYLGLQEYS</sequence>
<name>A0AAN7AJT3_9PEZI</name>
<comment type="caution">
    <text evidence="2">The sequence shown here is derived from an EMBL/GenBank/DDBJ whole genome shotgun (WGS) entry which is preliminary data.</text>
</comment>
<gene>
    <name evidence="2" type="ORF">QBC35DRAFT_359281</name>
</gene>
<dbReference type="AlphaFoldDB" id="A0AAN7AJT3"/>
<dbReference type="EMBL" id="MU864391">
    <property type="protein sequence ID" value="KAK4188185.1"/>
    <property type="molecule type" value="Genomic_DNA"/>
</dbReference>
<reference evidence="2" key="2">
    <citation type="submission" date="2023-05" db="EMBL/GenBank/DDBJ databases">
        <authorList>
            <consortium name="Lawrence Berkeley National Laboratory"/>
            <person name="Steindorff A."/>
            <person name="Hensen N."/>
            <person name="Bonometti L."/>
            <person name="Westerberg I."/>
            <person name="Brannstrom I.O."/>
            <person name="Guillou S."/>
            <person name="Cros-Aarteil S."/>
            <person name="Calhoun S."/>
            <person name="Haridas S."/>
            <person name="Kuo A."/>
            <person name="Mondo S."/>
            <person name="Pangilinan J."/>
            <person name="Riley R."/>
            <person name="Labutti K."/>
            <person name="Andreopoulos B."/>
            <person name="Lipzen A."/>
            <person name="Chen C."/>
            <person name="Yanf M."/>
            <person name="Daum C."/>
            <person name="Ng V."/>
            <person name="Clum A."/>
            <person name="Ohm R."/>
            <person name="Martin F."/>
            <person name="Silar P."/>
            <person name="Natvig D."/>
            <person name="Lalanne C."/>
            <person name="Gautier V."/>
            <person name="Ament-Velasquez S.L."/>
            <person name="Kruys A."/>
            <person name="Hutchinson M.I."/>
            <person name="Powell A.J."/>
            <person name="Barry K."/>
            <person name="Miller A.N."/>
            <person name="Grigoriev I.V."/>
            <person name="Debuchy R."/>
            <person name="Gladieux P."/>
            <person name="Thoren M.H."/>
            <person name="Johannesson H."/>
        </authorList>
    </citation>
    <scope>NUCLEOTIDE SEQUENCE</scope>
    <source>
        <strain evidence="2">PSN309</strain>
    </source>
</reference>
<proteinExistence type="predicted"/>
<keyword evidence="1" id="KW-0175">Coiled coil</keyword>
<dbReference type="SUPFAM" id="SSF55874">
    <property type="entry name" value="ATPase domain of HSP90 chaperone/DNA topoisomerase II/histidine kinase"/>
    <property type="match status" value="1"/>
</dbReference>
<organism evidence="2 3">
    <name type="scientific">Podospora australis</name>
    <dbReference type="NCBI Taxonomy" id="1536484"/>
    <lineage>
        <taxon>Eukaryota</taxon>
        <taxon>Fungi</taxon>
        <taxon>Dikarya</taxon>
        <taxon>Ascomycota</taxon>
        <taxon>Pezizomycotina</taxon>
        <taxon>Sordariomycetes</taxon>
        <taxon>Sordariomycetidae</taxon>
        <taxon>Sordariales</taxon>
        <taxon>Podosporaceae</taxon>
        <taxon>Podospora</taxon>
    </lineage>
</organism>
<evidence type="ECO:0000313" key="2">
    <source>
        <dbReference type="EMBL" id="KAK4188185.1"/>
    </source>
</evidence>
<feature type="non-terminal residue" evidence="2">
    <location>
        <position position="573"/>
    </location>
</feature>
<dbReference type="Gene3D" id="3.30.565.10">
    <property type="entry name" value="Histidine kinase-like ATPase, C-terminal domain"/>
    <property type="match status" value="1"/>
</dbReference>
<reference evidence="2" key="1">
    <citation type="journal article" date="2023" name="Mol. Phylogenet. Evol.">
        <title>Genome-scale phylogeny and comparative genomics of the fungal order Sordariales.</title>
        <authorList>
            <person name="Hensen N."/>
            <person name="Bonometti L."/>
            <person name="Westerberg I."/>
            <person name="Brannstrom I.O."/>
            <person name="Guillou S."/>
            <person name="Cros-Aarteil S."/>
            <person name="Calhoun S."/>
            <person name="Haridas S."/>
            <person name="Kuo A."/>
            <person name="Mondo S."/>
            <person name="Pangilinan J."/>
            <person name="Riley R."/>
            <person name="LaButti K."/>
            <person name="Andreopoulos B."/>
            <person name="Lipzen A."/>
            <person name="Chen C."/>
            <person name="Yan M."/>
            <person name="Daum C."/>
            <person name="Ng V."/>
            <person name="Clum A."/>
            <person name="Steindorff A."/>
            <person name="Ohm R.A."/>
            <person name="Martin F."/>
            <person name="Silar P."/>
            <person name="Natvig D.O."/>
            <person name="Lalanne C."/>
            <person name="Gautier V."/>
            <person name="Ament-Velasquez S.L."/>
            <person name="Kruys A."/>
            <person name="Hutchinson M.I."/>
            <person name="Powell A.J."/>
            <person name="Barry K."/>
            <person name="Miller A.N."/>
            <person name="Grigoriev I.V."/>
            <person name="Debuchy R."/>
            <person name="Gladieux P."/>
            <person name="Hiltunen Thoren M."/>
            <person name="Johannesson H."/>
        </authorList>
    </citation>
    <scope>NUCLEOTIDE SEQUENCE</scope>
    <source>
        <strain evidence="2">PSN309</strain>
    </source>
</reference>
<keyword evidence="3" id="KW-1185">Reference proteome</keyword>
<dbReference type="PANTHER" id="PTHR32387:SF0">
    <property type="entry name" value="PROTEIN NO VEIN"/>
    <property type="match status" value="1"/>
</dbReference>
<dbReference type="PANTHER" id="PTHR32387">
    <property type="entry name" value="WU:FJ29H11"/>
    <property type="match status" value="1"/>
</dbReference>
<feature type="coiled-coil region" evidence="1">
    <location>
        <begin position="1"/>
        <end position="28"/>
    </location>
</feature>
<accession>A0AAN7AJT3</accession>
<dbReference type="InterPro" id="IPR036890">
    <property type="entry name" value="HATPase_C_sf"/>
</dbReference>
<dbReference type="Proteomes" id="UP001302126">
    <property type="component" value="Unassembled WGS sequence"/>
</dbReference>
<dbReference type="InterPro" id="IPR052957">
    <property type="entry name" value="Auxin_embryo_med"/>
</dbReference>